<dbReference type="AlphaFoldDB" id="A0A7V5LIF4"/>
<dbReference type="SUPFAM" id="SSF51395">
    <property type="entry name" value="FMN-linked oxidoreductases"/>
    <property type="match status" value="1"/>
</dbReference>
<dbReference type="Gene3D" id="3.20.20.70">
    <property type="entry name" value="Aldolase class I"/>
    <property type="match status" value="1"/>
</dbReference>
<evidence type="ECO:0000259" key="3">
    <source>
        <dbReference type="Pfam" id="PF00724"/>
    </source>
</evidence>
<evidence type="ECO:0000256" key="1">
    <source>
        <dbReference type="ARBA" id="ARBA00022630"/>
    </source>
</evidence>
<comment type="caution">
    <text evidence="4">The sequence shown here is derived from an EMBL/GenBank/DDBJ whole genome shotgun (WGS) entry which is preliminary data.</text>
</comment>
<evidence type="ECO:0000313" key="4">
    <source>
        <dbReference type="EMBL" id="HHE54672.1"/>
    </source>
</evidence>
<protein>
    <submittedName>
        <fullName evidence="4">Oxidoreductase</fullName>
    </submittedName>
</protein>
<reference evidence="4" key="1">
    <citation type="journal article" date="2020" name="mSystems">
        <title>Genome- and Community-Level Interaction Insights into Carbon Utilization and Element Cycling Functions of Hydrothermarchaeota in Hydrothermal Sediment.</title>
        <authorList>
            <person name="Zhou Z."/>
            <person name="Liu Y."/>
            <person name="Xu W."/>
            <person name="Pan J."/>
            <person name="Luo Z.H."/>
            <person name="Li M."/>
        </authorList>
    </citation>
    <scope>NUCLEOTIDE SEQUENCE [LARGE SCALE GENOMIC DNA]</scope>
    <source>
        <strain evidence="4">HyVt-76</strain>
    </source>
</reference>
<sequence>MELRNPFILPPLKLGYADQNGTINEQHLRFYRERSAFLGAVTPEPLYLDRGLREIPTQIGIDHEDKLPGLKKLVEVIRQQGAKTIAHLNHPGRMANPKIPGNYFLSSTDKPCENGGAVPQRMEEEDFETVVNLFVSAAQRAEKAGFDFIELQMGHGYLLAQFISPAVNDRQDEFGGSFENRIRFPLMVLKAIQQACSLPVIVRLSGDEMIPN</sequence>
<dbReference type="GO" id="GO:0010181">
    <property type="term" value="F:FMN binding"/>
    <property type="evidence" value="ECO:0007669"/>
    <property type="project" value="InterPro"/>
</dbReference>
<gene>
    <name evidence="4" type="ORF">ENL21_02740</name>
</gene>
<feature type="domain" description="NADH:flavin oxidoreductase/NADH oxidase N-terminal" evidence="3">
    <location>
        <begin position="1"/>
        <end position="209"/>
    </location>
</feature>
<proteinExistence type="predicted"/>
<accession>A0A7V5LIF4</accession>
<dbReference type="InterPro" id="IPR051799">
    <property type="entry name" value="NADH_flavin_oxidoreductase"/>
</dbReference>
<feature type="non-terminal residue" evidence="4">
    <location>
        <position position="212"/>
    </location>
</feature>
<dbReference type="InterPro" id="IPR013785">
    <property type="entry name" value="Aldolase_TIM"/>
</dbReference>
<dbReference type="PANTHER" id="PTHR43656:SF2">
    <property type="entry name" value="BINDING OXIDOREDUCTASE, PUTATIVE (AFU_ORTHOLOGUE AFUA_2G08260)-RELATED"/>
    <property type="match status" value="1"/>
</dbReference>
<dbReference type="EMBL" id="DRTD01000198">
    <property type="protein sequence ID" value="HHE54672.1"/>
    <property type="molecule type" value="Genomic_DNA"/>
</dbReference>
<keyword evidence="2" id="KW-0560">Oxidoreductase</keyword>
<keyword evidence="1" id="KW-0285">Flavoprotein</keyword>
<dbReference type="InterPro" id="IPR001155">
    <property type="entry name" value="OxRdtase_FMN_N"/>
</dbReference>
<evidence type="ECO:0000256" key="2">
    <source>
        <dbReference type="ARBA" id="ARBA00023002"/>
    </source>
</evidence>
<dbReference type="PANTHER" id="PTHR43656">
    <property type="entry name" value="BINDING OXIDOREDUCTASE, PUTATIVE (AFU_ORTHOLOGUE AFUA_2G08260)-RELATED"/>
    <property type="match status" value="1"/>
</dbReference>
<name>A0A7V5LIF4_CALAY</name>
<dbReference type="GO" id="GO:0016491">
    <property type="term" value="F:oxidoreductase activity"/>
    <property type="evidence" value="ECO:0007669"/>
    <property type="project" value="UniProtKB-KW"/>
</dbReference>
<dbReference type="Pfam" id="PF00724">
    <property type="entry name" value="Oxidored_FMN"/>
    <property type="match status" value="1"/>
</dbReference>
<organism evidence="4">
    <name type="scientific">Caldithrix abyssi</name>
    <dbReference type="NCBI Taxonomy" id="187145"/>
    <lineage>
        <taxon>Bacteria</taxon>
        <taxon>Pseudomonadati</taxon>
        <taxon>Calditrichota</taxon>
        <taxon>Calditrichia</taxon>
        <taxon>Calditrichales</taxon>
        <taxon>Calditrichaceae</taxon>
        <taxon>Caldithrix</taxon>
    </lineage>
</organism>
<dbReference type="Proteomes" id="UP000886111">
    <property type="component" value="Unassembled WGS sequence"/>
</dbReference>